<dbReference type="EMBL" id="CAJOBB010017379">
    <property type="protein sequence ID" value="CAF4338520.1"/>
    <property type="molecule type" value="Genomic_DNA"/>
</dbReference>
<organism evidence="1 2">
    <name type="scientific">Adineta steineri</name>
    <dbReference type="NCBI Taxonomy" id="433720"/>
    <lineage>
        <taxon>Eukaryota</taxon>
        <taxon>Metazoa</taxon>
        <taxon>Spiralia</taxon>
        <taxon>Gnathifera</taxon>
        <taxon>Rotifera</taxon>
        <taxon>Eurotatoria</taxon>
        <taxon>Bdelloidea</taxon>
        <taxon>Adinetida</taxon>
        <taxon>Adinetidae</taxon>
        <taxon>Adineta</taxon>
    </lineage>
</organism>
<dbReference type="AlphaFoldDB" id="A0A820K5W9"/>
<name>A0A820K5W9_9BILA</name>
<sequence>HRNQLNSPTYLFVDQDRTVYNFSVTIALLRENEIQSHINENAQVAQTNIPNQLTSSLDFLQIIIRSNFYIPALSTNIMIEIMN</sequence>
<accession>A0A820K5W9</accession>
<proteinExistence type="predicted"/>
<gene>
    <name evidence="1" type="ORF">KXQ929_LOCUS47578</name>
</gene>
<evidence type="ECO:0000313" key="1">
    <source>
        <dbReference type="EMBL" id="CAF4338520.1"/>
    </source>
</evidence>
<protein>
    <submittedName>
        <fullName evidence="1">Uncharacterized protein</fullName>
    </submittedName>
</protein>
<comment type="caution">
    <text evidence="1">The sequence shown here is derived from an EMBL/GenBank/DDBJ whole genome shotgun (WGS) entry which is preliminary data.</text>
</comment>
<reference evidence="1" key="1">
    <citation type="submission" date="2021-02" db="EMBL/GenBank/DDBJ databases">
        <authorList>
            <person name="Nowell W R."/>
        </authorList>
    </citation>
    <scope>NUCLEOTIDE SEQUENCE</scope>
</reference>
<feature type="non-terminal residue" evidence="1">
    <location>
        <position position="1"/>
    </location>
</feature>
<dbReference type="Proteomes" id="UP000663868">
    <property type="component" value="Unassembled WGS sequence"/>
</dbReference>
<evidence type="ECO:0000313" key="2">
    <source>
        <dbReference type="Proteomes" id="UP000663868"/>
    </source>
</evidence>